<dbReference type="CDD" id="cd08521">
    <property type="entry name" value="C2A_SLP"/>
    <property type="match status" value="1"/>
</dbReference>
<dbReference type="Proteomes" id="UP000030746">
    <property type="component" value="Unassembled WGS sequence"/>
</dbReference>
<dbReference type="OMA" id="TSELEYG"/>
<dbReference type="GO" id="GO:0006887">
    <property type="term" value="P:exocytosis"/>
    <property type="evidence" value="ECO:0007669"/>
    <property type="project" value="TreeGrafter"/>
</dbReference>
<dbReference type="PANTHER" id="PTHR45716">
    <property type="entry name" value="BITESIZE, ISOFORM I"/>
    <property type="match status" value="1"/>
</dbReference>
<dbReference type="CTD" id="20244574"/>
<dbReference type="GO" id="GO:0070382">
    <property type="term" value="C:exocytic vesicle"/>
    <property type="evidence" value="ECO:0007669"/>
    <property type="project" value="TreeGrafter"/>
</dbReference>
<dbReference type="InterPro" id="IPR001565">
    <property type="entry name" value="Synaptotagmin"/>
</dbReference>
<dbReference type="RefSeq" id="XP_009065072.1">
    <property type="nucleotide sequence ID" value="XM_009066824.1"/>
</dbReference>
<dbReference type="KEGG" id="lgi:LOTGIDRAFT_183988"/>
<dbReference type="GO" id="GO:0042043">
    <property type="term" value="F:neurexin family protein binding"/>
    <property type="evidence" value="ECO:0007669"/>
    <property type="project" value="TreeGrafter"/>
</dbReference>
<dbReference type="InterPro" id="IPR035892">
    <property type="entry name" value="C2_domain_sf"/>
</dbReference>
<comment type="subcellular location">
    <subcellularLocation>
        <location evidence="1">Membrane</location>
    </subcellularLocation>
</comment>
<dbReference type="GeneID" id="20244574"/>
<dbReference type="SMART" id="SM00239">
    <property type="entry name" value="C2"/>
    <property type="match status" value="2"/>
</dbReference>
<proteinExistence type="predicted"/>
<evidence type="ECO:0000256" key="2">
    <source>
        <dbReference type="ARBA" id="ARBA00022737"/>
    </source>
</evidence>
<evidence type="ECO:0000256" key="1">
    <source>
        <dbReference type="ARBA" id="ARBA00004370"/>
    </source>
</evidence>
<dbReference type="HOGENOM" id="CLU_002711_1_1_1"/>
<dbReference type="PRINTS" id="PR00399">
    <property type="entry name" value="SYNAPTOTAGMN"/>
</dbReference>
<dbReference type="InterPro" id="IPR043567">
    <property type="entry name" value="SYTL1-5_C2B"/>
</dbReference>
<dbReference type="Gene3D" id="2.60.40.150">
    <property type="entry name" value="C2 domain"/>
    <property type="match status" value="2"/>
</dbReference>
<dbReference type="CDD" id="cd04020">
    <property type="entry name" value="C2B_SLP_1-2-3-4"/>
    <property type="match status" value="1"/>
</dbReference>
<dbReference type="PROSITE" id="PS50004">
    <property type="entry name" value="C2"/>
    <property type="match status" value="2"/>
</dbReference>
<evidence type="ECO:0000256" key="3">
    <source>
        <dbReference type="ARBA" id="ARBA00023136"/>
    </source>
</evidence>
<sequence length="334" mass="37950">MLSVYSDAGEVNYGKIPVTGEMLFGLDFNRESGELRIDIQECKNIAAVDTKNKRSDPYVKAYLLPDKSRNGKRKTKIKKHTLSPVFNEVLKYNISESELYSRSLWLTVWHNDKFGRNDFLGEVLVQFENYKFTDNSPRWYPLQERVSSEDEGPPYKGDLVLSLSYVTPDSLSKNAVVKKKKKKSGPSKGELRVMVKEARNLTALHSNGSSNPFCKGYLLPDTAKVSKQKTNVIKKDCSPAWNQVFLFEDVGLDELPDKSLELTVWDHESLSSNDFLGGNRFNLGTGRCEGKEVDWMDARGEEILTWENIMENPNTWVDVTIALRATMGQNTVKK</sequence>
<feature type="domain" description="C2" evidence="4">
    <location>
        <begin position="167"/>
        <end position="296"/>
    </location>
</feature>
<evidence type="ECO:0000313" key="5">
    <source>
        <dbReference type="EMBL" id="ESO83943.1"/>
    </source>
</evidence>
<evidence type="ECO:0000259" key="4">
    <source>
        <dbReference type="PROSITE" id="PS50004"/>
    </source>
</evidence>
<dbReference type="Pfam" id="PF00168">
    <property type="entry name" value="C2"/>
    <property type="match status" value="2"/>
</dbReference>
<dbReference type="FunFam" id="2.60.40.150:FF:000006">
    <property type="entry name" value="Synaptotagmin-like 5, isoform CRA_a"/>
    <property type="match status" value="1"/>
</dbReference>
<dbReference type="OrthoDB" id="195679at2759"/>
<name>V3Z0F6_LOTGI</name>
<accession>V3Z0F6</accession>
<keyword evidence="3" id="KW-0472">Membrane</keyword>
<gene>
    <name evidence="5" type="ORF">LOTGIDRAFT_183988</name>
</gene>
<protein>
    <recommendedName>
        <fullName evidence="4">C2 domain-containing protein</fullName>
    </recommendedName>
</protein>
<feature type="domain" description="C2" evidence="4">
    <location>
        <begin position="18"/>
        <end position="140"/>
    </location>
</feature>
<dbReference type="GO" id="GO:0005886">
    <property type="term" value="C:plasma membrane"/>
    <property type="evidence" value="ECO:0007669"/>
    <property type="project" value="TreeGrafter"/>
</dbReference>
<dbReference type="InterPro" id="IPR000008">
    <property type="entry name" value="C2_dom"/>
</dbReference>
<dbReference type="STRING" id="225164.V3Z0F6"/>
<dbReference type="EMBL" id="KB203566">
    <property type="protein sequence ID" value="ESO83943.1"/>
    <property type="molecule type" value="Genomic_DNA"/>
</dbReference>
<dbReference type="PANTHER" id="PTHR45716:SF2">
    <property type="entry name" value="BITESIZE, ISOFORM I"/>
    <property type="match status" value="1"/>
</dbReference>
<evidence type="ECO:0000313" key="6">
    <source>
        <dbReference type="Proteomes" id="UP000030746"/>
    </source>
</evidence>
<reference evidence="5 6" key="1">
    <citation type="journal article" date="2013" name="Nature">
        <title>Insights into bilaterian evolution from three spiralian genomes.</title>
        <authorList>
            <person name="Simakov O."/>
            <person name="Marletaz F."/>
            <person name="Cho S.J."/>
            <person name="Edsinger-Gonzales E."/>
            <person name="Havlak P."/>
            <person name="Hellsten U."/>
            <person name="Kuo D.H."/>
            <person name="Larsson T."/>
            <person name="Lv J."/>
            <person name="Arendt D."/>
            <person name="Savage R."/>
            <person name="Osoegawa K."/>
            <person name="de Jong P."/>
            <person name="Grimwood J."/>
            <person name="Chapman J.A."/>
            <person name="Shapiro H."/>
            <person name="Aerts A."/>
            <person name="Otillar R.P."/>
            <person name="Terry A.Y."/>
            <person name="Boore J.L."/>
            <person name="Grigoriev I.V."/>
            <person name="Lindberg D.R."/>
            <person name="Seaver E.C."/>
            <person name="Weisblat D.A."/>
            <person name="Putnam N.H."/>
            <person name="Rokhsar D.S."/>
        </authorList>
    </citation>
    <scope>NUCLEOTIDE SEQUENCE [LARGE SCALE GENOMIC DNA]</scope>
</reference>
<keyword evidence="2" id="KW-0677">Repeat</keyword>
<keyword evidence="6" id="KW-1185">Reference proteome</keyword>
<organism evidence="5 6">
    <name type="scientific">Lottia gigantea</name>
    <name type="common">Giant owl limpet</name>
    <dbReference type="NCBI Taxonomy" id="225164"/>
    <lineage>
        <taxon>Eukaryota</taxon>
        <taxon>Metazoa</taxon>
        <taxon>Spiralia</taxon>
        <taxon>Lophotrochozoa</taxon>
        <taxon>Mollusca</taxon>
        <taxon>Gastropoda</taxon>
        <taxon>Patellogastropoda</taxon>
        <taxon>Lottioidea</taxon>
        <taxon>Lottiidae</taxon>
        <taxon>Lottia</taxon>
    </lineage>
</organism>
<dbReference type="SUPFAM" id="SSF49562">
    <property type="entry name" value="C2 domain (Calcium/lipid-binding domain, CaLB)"/>
    <property type="match status" value="2"/>
</dbReference>
<dbReference type="AlphaFoldDB" id="V3Z0F6"/>